<organism evidence="2 3">
    <name type="scientific">Streptomyces subrutilus</name>
    <dbReference type="NCBI Taxonomy" id="36818"/>
    <lineage>
        <taxon>Bacteria</taxon>
        <taxon>Bacillati</taxon>
        <taxon>Actinomycetota</taxon>
        <taxon>Actinomycetes</taxon>
        <taxon>Kitasatosporales</taxon>
        <taxon>Streptomycetaceae</taxon>
        <taxon>Streptomyces</taxon>
    </lineage>
</organism>
<dbReference type="SMART" id="SM00471">
    <property type="entry name" value="HDc"/>
    <property type="match status" value="1"/>
</dbReference>
<keyword evidence="3" id="KW-1185">Reference proteome</keyword>
<accession>A0A1E5PQE9</accession>
<name>A0A1E5PQE9_9ACTN</name>
<dbReference type="SUPFAM" id="SSF109604">
    <property type="entry name" value="HD-domain/PDEase-like"/>
    <property type="match status" value="1"/>
</dbReference>
<evidence type="ECO:0000313" key="3">
    <source>
        <dbReference type="Proteomes" id="UP000095705"/>
    </source>
</evidence>
<dbReference type="STRING" id="36818.BGK67_10765"/>
<proteinExistence type="predicted"/>
<dbReference type="Pfam" id="PF01966">
    <property type="entry name" value="HD"/>
    <property type="match status" value="1"/>
</dbReference>
<dbReference type="AlphaFoldDB" id="A0A1E5PQE9"/>
<reference evidence="2 3" key="1">
    <citation type="submission" date="2016-08" db="EMBL/GenBank/DDBJ databases">
        <title>The complete genome of Streptomyces subrutilus 10-1-1.</title>
        <authorList>
            <person name="Chen X."/>
        </authorList>
    </citation>
    <scope>NUCLEOTIDE SEQUENCE [LARGE SCALE GENOMIC DNA]</scope>
    <source>
        <strain evidence="2 3">10-1-1</strain>
    </source>
</reference>
<dbReference type="InterPro" id="IPR006674">
    <property type="entry name" value="HD_domain"/>
</dbReference>
<dbReference type="Gene3D" id="1.10.3210.10">
    <property type="entry name" value="Hypothetical protein af1432"/>
    <property type="match status" value="1"/>
</dbReference>
<dbReference type="EMBL" id="MEHK01000001">
    <property type="protein sequence ID" value="OEJ31765.1"/>
    <property type="molecule type" value="Genomic_DNA"/>
</dbReference>
<dbReference type="InterPro" id="IPR003607">
    <property type="entry name" value="HD/PDEase_dom"/>
</dbReference>
<dbReference type="NCBIfam" id="TIGR00277">
    <property type="entry name" value="HDIG"/>
    <property type="match status" value="1"/>
</dbReference>
<comment type="caution">
    <text evidence="2">The sequence shown here is derived from an EMBL/GenBank/DDBJ whole genome shotgun (WGS) entry which is preliminary data.</text>
</comment>
<dbReference type="InterPro" id="IPR006675">
    <property type="entry name" value="HDIG_dom"/>
</dbReference>
<dbReference type="OrthoDB" id="2989229at2"/>
<gene>
    <name evidence="2" type="ORF">BGK67_10765</name>
</gene>
<evidence type="ECO:0000259" key="1">
    <source>
        <dbReference type="SMART" id="SM00471"/>
    </source>
</evidence>
<dbReference type="RefSeq" id="WP_069920055.1">
    <property type="nucleotide sequence ID" value="NZ_MEHK01000001.1"/>
</dbReference>
<protein>
    <recommendedName>
        <fullName evidence="1">HD/PDEase domain-containing protein</fullName>
    </recommendedName>
</protein>
<evidence type="ECO:0000313" key="2">
    <source>
        <dbReference type="EMBL" id="OEJ31765.1"/>
    </source>
</evidence>
<dbReference type="Proteomes" id="UP000095705">
    <property type="component" value="Unassembled WGS sequence"/>
</dbReference>
<feature type="domain" description="HD/PDEase" evidence="1">
    <location>
        <begin position="18"/>
        <end position="141"/>
    </location>
</feature>
<sequence length="214" mass="23205">MQLAKWAHDLAESLLAKDLPRRWAHSQRVYTQALTLAPALGSDAELLAAAAIAHDVGYAEQAVDTGQHMIDGARYLRDVVGADPRLCSIVAFHTSSPWEASELGLADALAEFGPAESELVDAITYCDLTSSPVGDLVDPARRLAEVLERYGPDHVVFRAVSAARPELLERVDRVRERQAEALAARLRVRLQIDLAQSMSDASVTAASYEVAVFS</sequence>